<feature type="compositionally biased region" description="Polar residues" evidence="1">
    <location>
        <begin position="68"/>
        <end position="87"/>
    </location>
</feature>
<reference evidence="2 3" key="1">
    <citation type="submission" date="2020-02" db="EMBL/GenBank/DDBJ databases">
        <authorList>
            <person name="Ferguson B K."/>
        </authorList>
    </citation>
    <scope>NUCLEOTIDE SEQUENCE [LARGE SCALE GENOMIC DNA]</scope>
</reference>
<evidence type="ECO:0000256" key="1">
    <source>
        <dbReference type="SAM" id="MobiDB-lite"/>
    </source>
</evidence>
<organism evidence="2 3">
    <name type="scientific">Nesidiocoris tenuis</name>
    <dbReference type="NCBI Taxonomy" id="355587"/>
    <lineage>
        <taxon>Eukaryota</taxon>
        <taxon>Metazoa</taxon>
        <taxon>Ecdysozoa</taxon>
        <taxon>Arthropoda</taxon>
        <taxon>Hexapoda</taxon>
        <taxon>Insecta</taxon>
        <taxon>Pterygota</taxon>
        <taxon>Neoptera</taxon>
        <taxon>Paraneoptera</taxon>
        <taxon>Hemiptera</taxon>
        <taxon>Heteroptera</taxon>
        <taxon>Panheteroptera</taxon>
        <taxon>Cimicomorpha</taxon>
        <taxon>Miridae</taxon>
        <taxon>Dicyphina</taxon>
        <taxon>Nesidiocoris</taxon>
    </lineage>
</organism>
<protein>
    <submittedName>
        <fullName evidence="2">Uncharacterized protein</fullName>
    </submittedName>
</protein>
<gene>
    <name evidence="2" type="ORF">NTEN_LOCUS1927</name>
</gene>
<accession>A0A6H5G0B5</accession>
<dbReference type="EMBL" id="CADCXU010003101">
    <property type="protein sequence ID" value="CAA9995136.1"/>
    <property type="molecule type" value="Genomic_DNA"/>
</dbReference>
<evidence type="ECO:0000313" key="2">
    <source>
        <dbReference type="EMBL" id="CAA9995136.1"/>
    </source>
</evidence>
<sequence>PVRPPLLPFALIPSFSPASTWAKLTHAPPPPPPPARPFPLHVPHGLSKLHNALIQIWLGSKQTHPLWQYSAGPSSGSSTLPTRNLTPGRSPHDLSPQFARYFPYPSTKCSPPPAPAPAPLVLLRSELIVSRRGPDFGPLCLKNCLTAVISCCWPLRPLTFLHVPAHPLSSPPHPTPSAHPLISPARPSPSILPWHQL</sequence>
<dbReference type="Proteomes" id="UP000479000">
    <property type="component" value="Unassembled WGS sequence"/>
</dbReference>
<feature type="region of interest" description="Disordered" evidence="1">
    <location>
        <begin position="172"/>
        <end position="197"/>
    </location>
</feature>
<name>A0A6H5G0B5_9HEMI</name>
<proteinExistence type="predicted"/>
<dbReference type="AlphaFoldDB" id="A0A6H5G0B5"/>
<keyword evidence="3" id="KW-1185">Reference proteome</keyword>
<evidence type="ECO:0000313" key="3">
    <source>
        <dbReference type="Proteomes" id="UP000479000"/>
    </source>
</evidence>
<feature type="region of interest" description="Disordered" evidence="1">
    <location>
        <begin position="68"/>
        <end position="90"/>
    </location>
</feature>
<feature type="non-terminal residue" evidence="2">
    <location>
        <position position="1"/>
    </location>
</feature>